<evidence type="ECO:0000256" key="2">
    <source>
        <dbReference type="SAM" id="SignalP"/>
    </source>
</evidence>
<feature type="compositionally biased region" description="Basic residues" evidence="1">
    <location>
        <begin position="328"/>
        <end position="340"/>
    </location>
</feature>
<accession>A0A4Y9Z3C3</accession>
<dbReference type="Pfam" id="PF11595">
    <property type="entry name" value="DUF3245"/>
    <property type="match status" value="1"/>
</dbReference>
<feature type="compositionally biased region" description="Basic residues" evidence="1">
    <location>
        <begin position="230"/>
        <end position="239"/>
    </location>
</feature>
<gene>
    <name evidence="3" type="ORF">EVG20_g3782</name>
</gene>
<dbReference type="OrthoDB" id="3438340at2759"/>
<protein>
    <recommendedName>
        <fullName evidence="5">Exosome complex protein</fullName>
    </recommendedName>
</protein>
<feature type="compositionally biased region" description="Basic and acidic residues" evidence="1">
    <location>
        <begin position="70"/>
        <end position="83"/>
    </location>
</feature>
<evidence type="ECO:0000256" key="1">
    <source>
        <dbReference type="SAM" id="MobiDB-lite"/>
    </source>
</evidence>
<feature type="signal peptide" evidence="2">
    <location>
        <begin position="1"/>
        <end position="19"/>
    </location>
</feature>
<reference evidence="3 4" key="1">
    <citation type="submission" date="2019-02" db="EMBL/GenBank/DDBJ databases">
        <title>Genome sequencing of the rare red list fungi Dentipellis fragilis.</title>
        <authorList>
            <person name="Buettner E."/>
            <person name="Kellner H."/>
        </authorList>
    </citation>
    <scope>NUCLEOTIDE SEQUENCE [LARGE SCALE GENOMIC DNA]</scope>
    <source>
        <strain evidence="3 4">DSM 105465</strain>
    </source>
</reference>
<keyword evidence="4" id="KW-1185">Reference proteome</keyword>
<dbReference type="Proteomes" id="UP000298327">
    <property type="component" value="Unassembled WGS sequence"/>
</dbReference>
<proteinExistence type="predicted"/>
<dbReference type="EMBL" id="SEOQ01000179">
    <property type="protein sequence ID" value="TFY67879.1"/>
    <property type="molecule type" value="Genomic_DNA"/>
</dbReference>
<feature type="compositionally biased region" description="Polar residues" evidence="1">
    <location>
        <begin position="246"/>
        <end position="282"/>
    </location>
</feature>
<evidence type="ECO:0008006" key="5">
    <source>
        <dbReference type="Google" id="ProtNLM"/>
    </source>
</evidence>
<organism evidence="3 4">
    <name type="scientific">Dentipellis fragilis</name>
    <dbReference type="NCBI Taxonomy" id="205917"/>
    <lineage>
        <taxon>Eukaryota</taxon>
        <taxon>Fungi</taxon>
        <taxon>Dikarya</taxon>
        <taxon>Basidiomycota</taxon>
        <taxon>Agaricomycotina</taxon>
        <taxon>Agaricomycetes</taxon>
        <taxon>Russulales</taxon>
        <taxon>Hericiaceae</taxon>
        <taxon>Dentipellis</taxon>
    </lineage>
</organism>
<evidence type="ECO:0000313" key="3">
    <source>
        <dbReference type="EMBL" id="TFY67879.1"/>
    </source>
</evidence>
<feature type="compositionally biased region" description="Basic residues" evidence="1">
    <location>
        <begin position="108"/>
        <end position="117"/>
    </location>
</feature>
<dbReference type="InterPro" id="IPR021641">
    <property type="entry name" value="DUF3245"/>
</dbReference>
<keyword evidence="2" id="KW-0732">Signal</keyword>
<name>A0A4Y9Z3C3_9AGAM</name>
<dbReference type="AlphaFoldDB" id="A0A4Y9Z3C3"/>
<feature type="compositionally biased region" description="Basic and acidic residues" evidence="1">
    <location>
        <begin position="166"/>
        <end position="189"/>
    </location>
</feature>
<feature type="chain" id="PRO_5021403133" description="Exosome complex protein" evidence="2">
    <location>
        <begin position="20"/>
        <end position="351"/>
    </location>
</feature>
<feature type="compositionally biased region" description="Polar residues" evidence="1">
    <location>
        <begin position="192"/>
        <end position="203"/>
    </location>
</feature>
<feature type="region of interest" description="Disordered" evidence="1">
    <location>
        <begin position="60"/>
        <end position="351"/>
    </location>
</feature>
<sequence length="351" mass="37462">MSSHLLAATITLIYHYFLAYTPSAELMADDEIDTETLQAQIDMSLAFAQDLVSSWIKPLKTPAASSSKRPSKDADKELEELLRRPPRLGVGAPLPEATSLSGRDTVRLKNKLTGKKRAREDDEAVSSKGGKAEEDDDDEESRAGAIHKRVKVDPFAVGGKKKKGKGKMDALKESPKPAEIKDVNMKDADAAVSQNGVKDTVVSSPGAAPDTTAQKGGAQDHLDPPEGSSSKKKRKKKNRSAGLPEATSNISSQVAETPVGQSAPSTPAASTRTQSLSASPAKSPQLPAHKPTPKHNPFVLPSNLPVLNLMGPPPVVDDQDNQDANTSPKKKRKRKKKKKGNHGEAVIDQTS</sequence>
<evidence type="ECO:0000313" key="4">
    <source>
        <dbReference type="Proteomes" id="UP000298327"/>
    </source>
</evidence>
<comment type="caution">
    <text evidence="3">The sequence shown here is derived from an EMBL/GenBank/DDBJ whole genome shotgun (WGS) entry which is preliminary data.</text>
</comment>